<accession>A0A1S7LFL3</accession>
<evidence type="ECO:0000313" key="3">
    <source>
        <dbReference type="EMBL" id="CRH04741.1"/>
    </source>
</evidence>
<dbReference type="AlphaFoldDB" id="A0A1S7LFL3"/>
<feature type="region of interest" description="Disordered" evidence="1">
    <location>
        <begin position="216"/>
        <end position="240"/>
    </location>
</feature>
<feature type="transmembrane region" description="Helical" evidence="2">
    <location>
        <begin position="175"/>
        <end position="204"/>
    </location>
</feature>
<keyword evidence="2" id="KW-0812">Transmembrane</keyword>
<dbReference type="EMBL" id="LO017727">
    <property type="protein sequence ID" value="CRH04741.1"/>
    <property type="molecule type" value="Genomic_DNA"/>
</dbReference>
<proteinExistence type="predicted"/>
<keyword evidence="2" id="KW-1133">Transmembrane helix</keyword>
<evidence type="ECO:0000256" key="1">
    <source>
        <dbReference type="SAM" id="MobiDB-lite"/>
    </source>
</evidence>
<gene>
    <name evidence="3" type="ORF">MAGMO_0537</name>
</gene>
<protein>
    <submittedName>
        <fullName evidence="3">Uncharacterized protein</fullName>
    </submittedName>
</protein>
<keyword evidence="2" id="KW-0472">Membrane</keyword>
<name>A0A1S7LFL3_MAGMO</name>
<evidence type="ECO:0000256" key="2">
    <source>
        <dbReference type="SAM" id="Phobius"/>
    </source>
</evidence>
<organism evidence="3">
    <name type="scientific">Magnetococcus massalia (strain MO-1)</name>
    <dbReference type="NCBI Taxonomy" id="451514"/>
    <lineage>
        <taxon>Bacteria</taxon>
        <taxon>Pseudomonadati</taxon>
        <taxon>Pseudomonadota</taxon>
        <taxon>Magnetococcia</taxon>
        <taxon>Magnetococcales</taxon>
        <taxon>Magnetococcaceae</taxon>
        <taxon>Magnetococcus</taxon>
    </lineage>
</organism>
<sequence length="240" mass="23372">MTGKQFTVQDLGAGKVKLTPLDATDPIILKGKVLLNGAELQGLPPGTNPIVEIEGAGTATAGGKSTTLKSLEANGTLMEGTKNGVTLTGGEAKITTAPKAAATTKAAATPKVATTAKAQTVALTKPAATKAATTKAAATKAATTKAAATKAATTTGAAAATQAATGGSIWSGTGWGLGLGLGLGVWGTVALGSVVTAAVGIGVYNYMKRSKADEATELGATSTADEATPPPQEEAEPNAV</sequence>
<reference evidence="3" key="1">
    <citation type="submission" date="2015-04" db="EMBL/GenBank/DDBJ databases">
        <authorList>
            <person name="Syromyatnikov M.Y."/>
            <person name="Popov V.N."/>
        </authorList>
    </citation>
    <scope>NUCLEOTIDE SEQUENCE</scope>
    <source>
        <strain evidence="3">MO-1</strain>
    </source>
</reference>